<gene>
    <name evidence="2" type="ORF">Pfra01_001569900</name>
</gene>
<protein>
    <submittedName>
        <fullName evidence="2">Unnamed protein product</fullName>
    </submittedName>
</protein>
<feature type="coiled-coil region" evidence="1">
    <location>
        <begin position="210"/>
        <end position="237"/>
    </location>
</feature>
<dbReference type="Proteomes" id="UP001165121">
    <property type="component" value="Unassembled WGS sequence"/>
</dbReference>
<evidence type="ECO:0000313" key="3">
    <source>
        <dbReference type="Proteomes" id="UP001165121"/>
    </source>
</evidence>
<organism evidence="2 3">
    <name type="scientific">Phytophthora fragariaefolia</name>
    <dbReference type="NCBI Taxonomy" id="1490495"/>
    <lineage>
        <taxon>Eukaryota</taxon>
        <taxon>Sar</taxon>
        <taxon>Stramenopiles</taxon>
        <taxon>Oomycota</taxon>
        <taxon>Peronosporomycetes</taxon>
        <taxon>Peronosporales</taxon>
        <taxon>Peronosporaceae</taxon>
        <taxon>Phytophthora</taxon>
    </lineage>
</organism>
<proteinExistence type="predicted"/>
<comment type="caution">
    <text evidence="2">The sequence shown here is derived from an EMBL/GenBank/DDBJ whole genome shotgun (WGS) entry which is preliminary data.</text>
</comment>
<dbReference type="AlphaFoldDB" id="A0A9W6XT41"/>
<keyword evidence="1" id="KW-0175">Coiled coil</keyword>
<evidence type="ECO:0000256" key="1">
    <source>
        <dbReference type="SAM" id="Coils"/>
    </source>
</evidence>
<reference evidence="2" key="1">
    <citation type="submission" date="2023-04" db="EMBL/GenBank/DDBJ databases">
        <title>Phytophthora fragariaefolia NBRC 109709.</title>
        <authorList>
            <person name="Ichikawa N."/>
            <person name="Sato H."/>
            <person name="Tonouchi N."/>
        </authorList>
    </citation>
    <scope>NUCLEOTIDE SEQUENCE</scope>
    <source>
        <strain evidence="2">NBRC 109709</strain>
    </source>
</reference>
<name>A0A9W6XT41_9STRA</name>
<keyword evidence="3" id="KW-1185">Reference proteome</keyword>
<sequence>MNSSDLRPVAPSELDMNNVEPKSSRVRLASFPLLEDDTDSFIYEDDVESNEGDGNSELCMYIQRLEKEKQELENEVQLLRDHDARQHFKLQNAERRVEMLEASLKDALNASDAFRQEKDVVLALQASERERMASLVALLEESQTRYEDAERARQSAIFKLSSLQASRADVASQSLLSPVYKNISTPRGGVSLASDTFADPPLDFGGRIENEKYKRDIELLRQRLELTEEQAAERQKMAVSLALHEAQLDYSNVVEHMKLECERRLNEWRHDEAFRSKEKESAMDEDRYSIRLEMKHALQRSQIDQRVAYLQAQAEFTPGILNQRMAAESDFSIGTLDEVLVRMQLEQVRTRRFEALKKALLIRRAKQNQSAKELFCRWKIQTSSTRILRLNAVLHMHRIALHFESRNKLTWFNKWKTQVQHLQTHTFQAQALSCWNRMMAVERISHVIDQVMVRSLLGLLTNYYPLTLFRSRQQVKRTASYFYRWHQRMYTRSKEGENVSESGPDTAELNEEATQSLQLEIKKLHDQLASSKSEAWRYKRQLLKQFL</sequence>
<evidence type="ECO:0000313" key="2">
    <source>
        <dbReference type="EMBL" id="GMF44703.1"/>
    </source>
</evidence>
<feature type="coiled-coil region" evidence="1">
    <location>
        <begin position="55"/>
        <end position="152"/>
    </location>
</feature>
<dbReference type="OrthoDB" id="62356at2759"/>
<accession>A0A9W6XT41</accession>
<dbReference type="EMBL" id="BSXT01001723">
    <property type="protein sequence ID" value="GMF44703.1"/>
    <property type="molecule type" value="Genomic_DNA"/>
</dbReference>